<organism evidence="1 2">
    <name type="scientific">Protopolystoma xenopodis</name>
    <dbReference type="NCBI Taxonomy" id="117903"/>
    <lineage>
        <taxon>Eukaryota</taxon>
        <taxon>Metazoa</taxon>
        <taxon>Spiralia</taxon>
        <taxon>Lophotrochozoa</taxon>
        <taxon>Platyhelminthes</taxon>
        <taxon>Monogenea</taxon>
        <taxon>Polyopisthocotylea</taxon>
        <taxon>Polystomatidea</taxon>
        <taxon>Polystomatidae</taxon>
        <taxon>Protopolystoma</taxon>
    </lineage>
</organism>
<dbReference type="EMBL" id="CAAALY010005365">
    <property type="protein sequence ID" value="VEL09054.1"/>
    <property type="molecule type" value="Genomic_DNA"/>
</dbReference>
<name>A0A448WDF7_9PLAT</name>
<dbReference type="Proteomes" id="UP000784294">
    <property type="component" value="Unassembled WGS sequence"/>
</dbReference>
<reference evidence="1" key="1">
    <citation type="submission" date="2018-11" db="EMBL/GenBank/DDBJ databases">
        <authorList>
            <consortium name="Pathogen Informatics"/>
        </authorList>
    </citation>
    <scope>NUCLEOTIDE SEQUENCE</scope>
</reference>
<evidence type="ECO:0000313" key="1">
    <source>
        <dbReference type="EMBL" id="VEL09054.1"/>
    </source>
</evidence>
<accession>A0A448WDF7</accession>
<gene>
    <name evidence="1" type="ORF">PXEA_LOCUS2494</name>
</gene>
<protein>
    <submittedName>
        <fullName evidence="1">Uncharacterized protein</fullName>
    </submittedName>
</protein>
<dbReference type="AlphaFoldDB" id="A0A448WDF7"/>
<evidence type="ECO:0000313" key="2">
    <source>
        <dbReference type="Proteomes" id="UP000784294"/>
    </source>
</evidence>
<comment type="caution">
    <text evidence="1">The sequence shown here is derived from an EMBL/GenBank/DDBJ whole genome shotgun (WGS) entry which is preliminary data.</text>
</comment>
<proteinExistence type="predicted"/>
<sequence length="276" mass="30594">MLTRLVVRLSAFPVSSPEYMSLRSLLIWFSKTVELLFPWLKVNEMHREVKDLLRRAKNHVDSIFAHIKLRINLELLELICPYTSCISTHSLVLNTSDRPYIPVVSSAKCELPSAPSLACSSSGNWPLYVSCPSPSTPPSPSLTLSPSLSPPAVATGPFVSTQQLHAAVCTHLSRHHHAQVAWSEASRLLSENTDSAINNGDDLESPLLSLFRIPNSVGNAYPGSNLRQKLRGKTTGSGRLPPCALPKLVTADETRRLELADDRWIEHWSRVEEKSM</sequence>
<keyword evidence="2" id="KW-1185">Reference proteome</keyword>